<keyword evidence="2 3" id="KW-0040">ANK repeat</keyword>
<proteinExistence type="predicted"/>
<feature type="signal peptide" evidence="4">
    <location>
        <begin position="1"/>
        <end position="17"/>
    </location>
</feature>
<evidence type="ECO:0008006" key="6">
    <source>
        <dbReference type="Google" id="ProtNLM"/>
    </source>
</evidence>
<feature type="repeat" description="ANK" evidence="3">
    <location>
        <begin position="54"/>
        <end position="80"/>
    </location>
</feature>
<accession>A0A7S0Q219</accession>
<evidence type="ECO:0000256" key="2">
    <source>
        <dbReference type="ARBA" id="ARBA00023043"/>
    </source>
</evidence>
<dbReference type="PANTHER" id="PTHR24173:SF74">
    <property type="entry name" value="ANKYRIN REPEAT DOMAIN-CONTAINING PROTEIN 16"/>
    <property type="match status" value="1"/>
</dbReference>
<feature type="chain" id="PRO_5031093048" description="Ankyrin repeat domain-containing protein" evidence="4">
    <location>
        <begin position="18"/>
        <end position="191"/>
    </location>
</feature>
<feature type="repeat" description="ANK" evidence="3">
    <location>
        <begin position="87"/>
        <end position="119"/>
    </location>
</feature>
<gene>
    <name evidence="5" type="ORF">CPEL01642_LOCUS8064</name>
</gene>
<dbReference type="SMART" id="SM00248">
    <property type="entry name" value="ANK"/>
    <property type="match status" value="3"/>
</dbReference>
<keyword evidence="4" id="KW-0732">Signal</keyword>
<dbReference type="SUPFAM" id="SSF48403">
    <property type="entry name" value="Ankyrin repeat"/>
    <property type="match status" value="1"/>
</dbReference>
<organism evidence="5">
    <name type="scientific">Coccolithus braarudii</name>
    <dbReference type="NCBI Taxonomy" id="221442"/>
    <lineage>
        <taxon>Eukaryota</taxon>
        <taxon>Haptista</taxon>
        <taxon>Haptophyta</taxon>
        <taxon>Prymnesiophyceae</taxon>
        <taxon>Coccolithales</taxon>
        <taxon>Coccolithaceae</taxon>
        <taxon>Coccolithus</taxon>
    </lineage>
</organism>
<dbReference type="Pfam" id="PF12796">
    <property type="entry name" value="Ank_2"/>
    <property type="match status" value="1"/>
</dbReference>
<protein>
    <recommendedName>
        <fullName evidence="6">Ankyrin repeat domain-containing protein</fullName>
    </recommendedName>
</protein>
<dbReference type="InterPro" id="IPR036770">
    <property type="entry name" value="Ankyrin_rpt-contain_sf"/>
</dbReference>
<dbReference type="PANTHER" id="PTHR24173">
    <property type="entry name" value="ANKYRIN REPEAT CONTAINING"/>
    <property type="match status" value="1"/>
</dbReference>
<sequence>MTRRLLCLSFTSDSLMALAMELAEELILQCFMGNASRISPLLASGAAIDHKNSDGWTPLAVAAYSGHVNCVEALLMCGANPVLACKRGRTPLLGACEHGSAECVRVLLEAGANHEQADTNGNTPLSVAMANGHLACAQQIIKWCASSNLSAGNIEQACIALLLRRRDEIRPAPRSGVRPISSLSASSFGKV</sequence>
<dbReference type="PROSITE" id="PS50088">
    <property type="entry name" value="ANK_REPEAT"/>
    <property type="match status" value="2"/>
</dbReference>
<dbReference type="AlphaFoldDB" id="A0A7S0Q219"/>
<reference evidence="5" key="1">
    <citation type="submission" date="2021-01" db="EMBL/GenBank/DDBJ databases">
        <authorList>
            <person name="Corre E."/>
            <person name="Pelletier E."/>
            <person name="Niang G."/>
            <person name="Scheremetjew M."/>
            <person name="Finn R."/>
            <person name="Kale V."/>
            <person name="Holt S."/>
            <person name="Cochrane G."/>
            <person name="Meng A."/>
            <person name="Brown T."/>
            <person name="Cohen L."/>
        </authorList>
    </citation>
    <scope>NUCLEOTIDE SEQUENCE</scope>
    <source>
        <strain evidence="5">PLY182g</strain>
    </source>
</reference>
<evidence type="ECO:0000256" key="1">
    <source>
        <dbReference type="ARBA" id="ARBA00022737"/>
    </source>
</evidence>
<keyword evidence="1" id="KW-0677">Repeat</keyword>
<evidence type="ECO:0000256" key="3">
    <source>
        <dbReference type="PROSITE-ProRule" id="PRU00023"/>
    </source>
</evidence>
<dbReference type="InterPro" id="IPR002110">
    <property type="entry name" value="Ankyrin_rpt"/>
</dbReference>
<name>A0A7S0Q219_9EUKA</name>
<dbReference type="Pfam" id="PF13637">
    <property type="entry name" value="Ank_4"/>
    <property type="match status" value="1"/>
</dbReference>
<evidence type="ECO:0000256" key="4">
    <source>
        <dbReference type="SAM" id="SignalP"/>
    </source>
</evidence>
<evidence type="ECO:0000313" key="5">
    <source>
        <dbReference type="EMBL" id="CAD8604729.1"/>
    </source>
</evidence>
<dbReference type="EMBL" id="HBEY01016634">
    <property type="protein sequence ID" value="CAD8604729.1"/>
    <property type="molecule type" value="Transcribed_RNA"/>
</dbReference>
<dbReference type="PROSITE" id="PS50297">
    <property type="entry name" value="ANK_REP_REGION"/>
    <property type="match status" value="2"/>
</dbReference>
<dbReference type="Gene3D" id="1.25.40.20">
    <property type="entry name" value="Ankyrin repeat-containing domain"/>
    <property type="match status" value="1"/>
</dbReference>